<feature type="transmembrane region" description="Helical" evidence="1">
    <location>
        <begin position="20"/>
        <end position="39"/>
    </location>
</feature>
<keyword evidence="1" id="KW-1133">Transmembrane helix</keyword>
<keyword evidence="1" id="KW-0472">Membrane</keyword>
<dbReference type="InterPro" id="IPR041489">
    <property type="entry name" value="PDZ_6"/>
</dbReference>
<accession>A0A147HUW7</accession>
<dbReference type="InterPro" id="IPR036034">
    <property type="entry name" value="PDZ_sf"/>
</dbReference>
<dbReference type="PROSITE" id="PS50106">
    <property type="entry name" value="PDZ"/>
    <property type="match status" value="1"/>
</dbReference>
<dbReference type="SUPFAM" id="SSF50156">
    <property type="entry name" value="PDZ domain-like"/>
    <property type="match status" value="1"/>
</dbReference>
<gene>
    <name evidence="3" type="ORF">NS334_16070</name>
</gene>
<reference evidence="3 4" key="1">
    <citation type="journal article" date="2016" name="Front. Microbiol.">
        <title>Genomic Resource of Rice Seed Associated Bacteria.</title>
        <authorList>
            <person name="Midha S."/>
            <person name="Bansal K."/>
            <person name="Sharma S."/>
            <person name="Kumar N."/>
            <person name="Patil P.P."/>
            <person name="Chaudhry V."/>
            <person name="Patil P.B."/>
        </authorList>
    </citation>
    <scope>NUCLEOTIDE SEQUENCE [LARGE SCALE GENOMIC DNA]</scope>
    <source>
        <strain evidence="3 4">NS334</strain>
    </source>
</reference>
<sequence length="144" mass="14731">MPTVPPARHRAPRTDPDLRAVGLLALALVLAAALAGMVWSRSLGGYAPLHGSDLVGATFAPGGPDLVVVNSVRADGAARRGGLQVGDLIEAIDGAAVPTVDAADRALIGQKLDIRVRRGKREIDLHLDATGGAPLGQQDPADRG</sequence>
<dbReference type="EMBL" id="LDTB01000091">
    <property type="protein sequence ID" value="KTT68721.1"/>
    <property type="molecule type" value="Genomic_DNA"/>
</dbReference>
<dbReference type="Pfam" id="PF17820">
    <property type="entry name" value="PDZ_6"/>
    <property type="match status" value="1"/>
</dbReference>
<name>A0A147HUW7_9SPHN</name>
<comment type="caution">
    <text evidence="3">The sequence shown here is derived from an EMBL/GenBank/DDBJ whole genome shotgun (WGS) entry which is preliminary data.</text>
</comment>
<organism evidence="3 4">
    <name type="scientific">Sphingomonas endophytica</name>
    <dbReference type="NCBI Taxonomy" id="869719"/>
    <lineage>
        <taxon>Bacteria</taxon>
        <taxon>Pseudomonadati</taxon>
        <taxon>Pseudomonadota</taxon>
        <taxon>Alphaproteobacteria</taxon>
        <taxon>Sphingomonadales</taxon>
        <taxon>Sphingomonadaceae</taxon>
        <taxon>Sphingomonas</taxon>
    </lineage>
</organism>
<dbReference type="InterPro" id="IPR001478">
    <property type="entry name" value="PDZ"/>
</dbReference>
<keyword evidence="4" id="KW-1185">Reference proteome</keyword>
<dbReference type="AlphaFoldDB" id="A0A147HUW7"/>
<dbReference type="Gene3D" id="2.30.42.10">
    <property type="match status" value="1"/>
</dbReference>
<dbReference type="RefSeq" id="WP_058756958.1">
    <property type="nucleotide sequence ID" value="NZ_LDTB01000091.1"/>
</dbReference>
<feature type="domain" description="PDZ" evidence="2">
    <location>
        <begin position="51"/>
        <end position="97"/>
    </location>
</feature>
<evidence type="ECO:0000313" key="4">
    <source>
        <dbReference type="Proteomes" id="UP000074310"/>
    </source>
</evidence>
<dbReference type="PATRIC" id="fig|869719.3.peg.3676"/>
<evidence type="ECO:0000259" key="2">
    <source>
        <dbReference type="PROSITE" id="PS50106"/>
    </source>
</evidence>
<dbReference type="Proteomes" id="UP000074310">
    <property type="component" value="Unassembled WGS sequence"/>
</dbReference>
<proteinExistence type="predicted"/>
<dbReference type="SMART" id="SM00228">
    <property type="entry name" value="PDZ"/>
    <property type="match status" value="1"/>
</dbReference>
<evidence type="ECO:0000256" key="1">
    <source>
        <dbReference type="SAM" id="Phobius"/>
    </source>
</evidence>
<protein>
    <recommendedName>
        <fullName evidence="2">PDZ domain-containing protein</fullName>
    </recommendedName>
</protein>
<evidence type="ECO:0000313" key="3">
    <source>
        <dbReference type="EMBL" id="KTT68721.1"/>
    </source>
</evidence>
<keyword evidence="1" id="KW-0812">Transmembrane</keyword>
<dbReference type="OrthoDB" id="7578970at2"/>